<evidence type="ECO:0000313" key="2">
    <source>
        <dbReference type="Proteomes" id="UP000663828"/>
    </source>
</evidence>
<dbReference type="EMBL" id="CAJNOR010022097">
    <property type="protein sequence ID" value="CAF1691787.1"/>
    <property type="molecule type" value="Genomic_DNA"/>
</dbReference>
<name>A0A816HRC6_ADIRI</name>
<keyword evidence="2" id="KW-1185">Reference proteome</keyword>
<proteinExistence type="predicted"/>
<accession>A0A816HRC6</accession>
<dbReference type="AlphaFoldDB" id="A0A816HRC6"/>
<feature type="non-terminal residue" evidence="1">
    <location>
        <position position="80"/>
    </location>
</feature>
<comment type="caution">
    <text evidence="1">The sequence shown here is derived from an EMBL/GenBank/DDBJ whole genome shotgun (WGS) entry which is preliminary data.</text>
</comment>
<organism evidence="1 2">
    <name type="scientific">Adineta ricciae</name>
    <name type="common">Rotifer</name>
    <dbReference type="NCBI Taxonomy" id="249248"/>
    <lineage>
        <taxon>Eukaryota</taxon>
        <taxon>Metazoa</taxon>
        <taxon>Spiralia</taxon>
        <taxon>Gnathifera</taxon>
        <taxon>Rotifera</taxon>
        <taxon>Eurotatoria</taxon>
        <taxon>Bdelloidea</taxon>
        <taxon>Adinetida</taxon>
        <taxon>Adinetidae</taxon>
        <taxon>Adineta</taxon>
    </lineage>
</organism>
<sequence>MIVTQKCSQLSKDLHSLSNKVPYEDIQMTGQQLLQCSANILTGVNGVLQQRTNLLKSDFQSSTRIPDDYDTNLDSDWSNL</sequence>
<gene>
    <name evidence="1" type="ORF">XAT740_LOCUS64353</name>
</gene>
<dbReference type="Proteomes" id="UP000663828">
    <property type="component" value="Unassembled WGS sequence"/>
</dbReference>
<protein>
    <submittedName>
        <fullName evidence="1">Uncharacterized protein</fullName>
    </submittedName>
</protein>
<evidence type="ECO:0000313" key="1">
    <source>
        <dbReference type="EMBL" id="CAF1691787.1"/>
    </source>
</evidence>
<reference evidence="1" key="1">
    <citation type="submission" date="2021-02" db="EMBL/GenBank/DDBJ databases">
        <authorList>
            <person name="Nowell W R."/>
        </authorList>
    </citation>
    <scope>NUCLEOTIDE SEQUENCE</scope>
</reference>
<feature type="non-terminal residue" evidence="1">
    <location>
        <position position="1"/>
    </location>
</feature>